<feature type="compositionally biased region" description="Basic residues" evidence="2">
    <location>
        <begin position="269"/>
        <end position="284"/>
    </location>
</feature>
<sequence length="323" mass="37961">MDLKQNNKKYVSCKWKKTLVLINNLNLKKYIPHTEKVSYESLNEMLEKHIVVYVKPSRGSSGKGVMKIQKSTQNEKTIYEIQNDLNIKFYYEYTTLYKDLDEHIKKSKRLHIVQKGIDLIKYNDRYADIRVMVQQNQHLKWEVTGFLGRLSHPKKIVTNISGGGKVCDIHELLDHSCANENEKEALINKLNNLGIEIAKQMNITFPNIKENGIDIALDQKLHPWILEVNTKPDIIPFSLLKNKTFFNKILEHRKAYGRDYSSEQEKNTIGKRRKRSINKSKSNRTIKVEHSSNHKPKKLKPSIGKEFKRLKKRKYSKKRFNNL</sequence>
<keyword evidence="5" id="KW-1185">Reference proteome</keyword>
<dbReference type="GO" id="GO:0046872">
    <property type="term" value="F:metal ion binding"/>
    <property type="evidence" value="ECO:0007669"/>
    <property type="project" value="InterPro"/>
</dbReference>
<dbReference type="EMBL" id="SIJB01000004">
    <property type="protein sequence ID" value="NBI27519.1"/>
    <property type="molecule type" value="Genomic_DNA"/>
</dbReference>
<evidence type="ECO:0000256" key="2">
    <source>
        <dbReference type="SAM" id="MobiDB-lite"/>
    </source>
</evidence>
<dbReference type="RefSeq" id="WP_160643555.1">
    <property type="nucleotide sequence ID" value="NZ_SIJB01000004.1"/>
</dbReference>
<evidence type="ECO:0000259" key="3">
    <source>
        <dbReference type="PROSITE" id="PS50975"/>
    </source>
</evidence>
<reference evidence="4 5" key="1">
    <citation type="submission" date="2019-01" db="EMBL/GenBank/DDBJ databases">
        <title>Chengkuizengella sp. nov., isolated from deep-sea sediment of East Pacific Ocean.</title>
        <authorList>
            <person name="Yang J."/>
            <person name="Lai Q."/>
            <person name="Shao Z."/>
        </authorList>
    </citation>
    <scope>NUCLEOTIDE SEQUENCE [LARGE SCALE GENOMIC DNA]</scope>
    <source>
        <strain evidence="4 5">YPA3-1-1</strain>
    </source>
</reference>
<dbReference type="GO" id="GO:0005524">
    <property type="term" value="F:ATP binding"/>
    <property type="evidence" value="ECO:0007669"/>
    <property type="project" value="UniProtKB-UniRule"/>
</dbReference>
<accession>A0A6N9PVG7</accession>
<dbReference type="InterPro" id="IPR011761">
    <property type="entry name" value="ATP-grasp"/>
</dbReference>
<feature type="domain" description="ATP-grasp" evidence="3">
    <location>
        <begin position="23"/>
        <end position="269"/>
    </location>
</feature>
<protein>
    <submittedName>
        <fullName evidence="4">YheC/YheD family protein</fullName>
    </submittedName>
</protein>
<dbReference type="PROSITE" id="PS50975">
    <property type="entry name" value="ATP_GRASP"/>
    <property type="match status" value="1"/>
</dbReference>
<gene>
    <name evidence="4" type="ORF">ERL59_00870</name>
</gene>
<dbReference type="SUPFAM" id="SSF56059">
    <property type="entry name" value="Glutathione synthetase ATP-binding domain-like"/>
    <property type="match status" value="1"/>
</dbReference>
<comment type="caution">
    <text evidence="4">The sequence shown here is derived from an EMBL/GenBank/DDBJ whole genome shotgun (WGS) entry which is preliminary data.</text>
</comment>
<feature type="compositionally biased region" description="Basic residues" evidence="2">
    <location>
        <begin position="308"/>
        <end position="323"/>
    </location>
</feature>
<proteinExistence type="predicted"/>
<dbReference type="GO" id="GO:0005737">
    <property type="term" value="C:cytoplasm"/>
    <property type="evidence" value="ECO:0007669"/>
    <property type="project" value="TreeGrafter"/>
</dbReference>
<evidence type="ECO:0000256" key="1">
    <source>
        <dbReference type="PROSITE-ProRule" id="PRU00409"/>
    </source>
</evidence>
<evidence type="ECO:0000313" key="5">
    <source>
        <dbReference type="Proteomes" id="UP000448943"/>
    </source>
</evidence>
<keyword evidence="1" id="KW-0067">ATP-binding</keyword>
<dbReference type="PANTHER" id="PTHR21621">
    <property type="entry name" value="RIBOSOMAL PROTEIN S6 MODIFICATION PROTEIN"/>
    <property type="match status" value="1"/>
</dbReference>
<dbReference type="GO" id="GO:0016879">
    <property type="term" value="F:ligase activity, forming carbon-nitrogen bonds"/>
    <property type="evidence" value="ECO:0007669"/>
    <property type="project" value="TreeGrafter"/>
</dbReference>
<dbReference type="InterPro" id="IPR026838">
    <property type="entry name" value="YheC/D"/>
</dbReference>
<dbReference type="Pfam" id="PF14398">
    <property type="entry name" value="ATPgrasp_YheCD"/>
    <property type="match status" value="1"/>
</dbReference>
<dbReference type="AlphaFoldDB" id="A0A6N9PVG7"/>
<dbReference type="OrthoDB" id="7869153at2"/>
<dbReference type="Proteomes" id="UP000448943">
    <property type="component" value="Unassembled WGS sequence"/>
</dbReference>
<feature type="region of interest" description="Disordered" evidence="2">
    <location>
        <begin position="260"/>
        <end position="323"/>
    </location>
</feature>
<dbReference type="PANTHER" id="PTHR21621:SF0">
    <property type="entry name" value="BETA-CITRYLGLUTAMATE SYNTHASE B-RELATED"/>
    <property type="match status" value="1"/>
</dbReference>
<name>A0A6N9PVG7_9BACL</name>
<dbReference type="Gene3D" id="3.30.470.20">
    <property type="entry name" value="ATP-grasp fold, B domain"/>
    <property type="match status" value="1"/>
</dbReference>
<organism evidence="4 5">
    <name type="scientific">Chengkuizengella marina</name>
    <dbReference type="NCBI Taxonomy" id="2507566"/>
    <lineage>
        <taxon>Bacteria</taxon>
        <taxon>Bacillati</taxon>
        <taxon>Bacillota</taxon>
        <taxon>Bacilli</taxon>
        <taxon>Bacillales</taxon>
        <taxon>Paenibacillaceae</taxon>
        <taxon>Chengkuizengella</taxon>
    </lineage>
</organism>
<evidence type="ECO:0000313" key="4">
    <source>
        <dbReference type="EMBL" id="NBI27519.1"/>
    </source>
</evidence>
<keyword evidence="1" id="KW-0547">Nucleotide-binding</keyword>